<accession>A0ACB7Y6A5</accession>
<evidence type="ECO:0000313" key="1">
    <source>
        <dbReference type="EMBL" id="KAH7848544.1"/>
    </source>
</evidence>
<organism evidence="1 2">
    <name type="scientific">Vaccinium darrowii</name>
    <dbReference type="NCBI Taxonomy" id="229202"/>
    <lineage>
        <taxon>Eukaryota</taxon>
        <taxon>Viridiplantae</taxon>
        <taxon>Streptophyta</taxon>
        <taxon>Embryophyta</taxon>
        <taxon>Tracheophyta</taxon>
        <taxon>Spermatophyta</taxon>
        <taxon>Magnoliopsida</taxon>
        <taxon>eudicotyledons</taxon>
        <taxon>Gunneridae</taxon>
        <taxon>Pentapetalae</taxon>
        <taxon>asterids</taxon>
        <taxon>Ericales</taxon>
        <taxon>Ericaceae</taxon>
        <taxon>Vaccinioideae</taxon>
        <taxon>Vaccinieae</taxon>
        <taxon>Vaccinium</taxon>
    </lineage>
</organism>
<proteinExistence type="predicted"/>
<name>A0ACB7Y6A5_9ERIC</name>
<comment type="caution">
    <text evidence="1">The sequence shown here is derived from an EMBL/GenBank/DDBJ whole genome shotgun (WGS) entry which is preliminary data.</text>
</comment>
<keyword evidence="2" id="KW-1185">Reference proteome</keyword>
<protein>
    <submittedName>
        <fullName evidence="1">Uncharacterized protein</fullName>
    </submittedName>
</protein>
<evidence type="ECO:0000313" key="2">
    <source>
        <dbReference type="Proteomes" id="UP000828048"/>
    </source>
</evidence>
<dbReference type="Proteomes" id="UP000828048">
    <property type="component" value="Chromosome 7"/>
</dbReference>
<reference evidence="1 2" key="1">
    <citation type="journal article" date="2021" name="Hortic Res">
        <title>High-quality reference genome and annotation aids understanding of berry development for evergreen blueberry (Vaccinium darrowii).</title>
        <authorList>
            <person name="Yu J."/>
            <person name="Hulse-Kemp A.M."/>
            <person name="Babiker E."/>
            <person name="Staton M."/>
        </authorList>
    </citation>
    <scope>NUCLEOTIDE SEQUENCE [LARGE SCALE GENOMIC DNA]</scope>
    <source>
        <strain evidence="2">cv. NJ 8807/NJ 8810</strain>
        <tissue evidence="1">Young leaf</tissue>
    </source>
</reference>
<gene>
    <name evidence="1" type="ORF">Vadar_004218</name>
</gene>
<sequence length="127" mass="14522">MYPKPLMDLSGWNMRCMDSSGMHHFKVLIIPAYVGATLGMGSWDMDLLDRREFVYCNSTFRFFELLLIVMLQTLAWFMRCRSSAVPNKVEIVDGMHVIRLVFGTGACAVTDLTSLTYTMAKLLPKVW</sequence>
<dbReference type="EMBL" id="CM037157">
    <property type="protein sequence ID" value="KAH7848544.1"/>
    <property type="molecule type" value="Genomic_DNA"/>
</dbReference>